<protein>
    <submittedName>
        <fullName evidence="1">Uncharacterized protein</fullName>
    </submittedName>
</protein>
<evidence type="ECO:0000313" key="1">
    <source>
        <dbReference type="EMBL" id="GAH80924.1"/>
    </source>
</evidence>
<proteinExistence type="predicted"/>
<reference evidence="1" key="1">
    <citation type="journal article" date="2014" name="Front. Microbiol.">
        <title>High frequency of phylogenetically diverse reductive dehalogenase-homologous genes in deep subseafloor sedimentary metagenomes.</title>
        <authorList>
            <person name="Kawai M."/>
            <person name="Futagami T."/>
            <person name="Toyoda A."/>
            <person name="Takaki Y."/>
            <person name="Nishi S."/>
            <person name="Hori S."/>
            <person name="Arai W."/>
            <person name="Tsubouchi T."/>
            <person name="Morono Y."/>
            <person name="Uchiyama I."/>
            <person name="Ito T."/>
            <person name="Fujiyama A."/>
            <person name="Inagaki F."/>
            <person name="Takami H."/>
        </authorList>
    </citation>
    <scope>NUCLEOTIDE SEQUENCE</scope>
    <source>
        <strain evidence="1">Expedition CK06-06</strain>
    </source>
</reference>
<feature type="non-terminal residue" evidence="1">
    <location>
        <position position="35"/>
    </location>
</feature>
<dbReference type="AlphaFoldDB" id="X1JRN0"/>
<gene>
    <name evidence="1" type="ORF">S03H2_57389</name>
</gene>
<sequence length="35" mass="4226">MCSLDKYLKYKKESLMYSNLIKEEKQMALLELNKV</sequence>
<comment type="caution">
    <text evidence="1">The sequence shown here is derived from an EMBL/GenBank/DDBJ whole genome shotgun (WGS) entry which is preliminary data.</text>
</comment>
<accession>X1JRN0</accession>
<dbReference type="EMBL" id="BARU01036786">
    <property type="protein sequence ID" value="GAH80924.1"/>
    <property type="molecule type" value="Genomic_DNA"/>
</dbReference>
<organism evidence="1">
    <name type="scientific">marine sediment metagenome</name>
    <dbReference type="NCBI Taxonomy" id="412755"/>
    <lineage>
        <taxon>unclassified sequences</taxon>
        <taxon>metagenomes</taxon>
        <taxon>ecological metagenomes</taxon>
    </lineage>
</organism>
<name>X1JRN0_9ZZZZ</name>